<keyword evidence="2" id="KW-0238">DNA-binding</keyword>
<dbReference type="InterPro" id="IPR014757">
    <property type="entry name" value="Tscrpt_reg_IclR_C"/>
</dbReference>
<dbReference type="SUPFAM" id="SSF55781">
    <property type="entry name" value="GAF domain-like"/>
    <property type="match status" value="1"/>
</dbReference>
<keyword evidence="6" id="KW-1185">Reference proteome</keyword>
<dbReference type="OrthoDB" id="9807558at2"/>
<dbReference type="Gene3D" id="1.10.10.10">
    <property type="entry name" value="Winged helix-like DNA-binding domain superfamily/Winged helix DNA-binding domain"/>
    <property type="match status" value="1"/>
</dbReference>
<evidence type="ECO:0000256" key="3">
    <source>
        <dbReference type="ARBA" id="ARBA00023163"/>
    </source>
</evidence>
<evidence type="ECO:0000313" key="5">
    <source>
        <dbReference type="EMBL" id="RZS57231.1"/>
    </source>
</evidence>
<dbReference type="InterPro" id="IPR036390">
    <property type="entry name" value="WH_DNA-bd_sf"/>
</dbReference>
<dbReference type="PROSITE" id="PS51078">
    <property type="entry name" value="ICLR_ED"/>
    <property type="match status" value="1"/>
</dbReference>
<feature type="domain" description="IclR-ED" evidence="4">
    <location>
        <begin position="72"/>
        <end position="254"/>
    </location>
</feature>
<reference evidence="5 6" key="1">
    <citation type="submission" date="2019-02" db="EMBL/GenBank/DDBJ databases">
        <title>Genomic Encyclopedia of Type Strains, Phase IV (KMG-IV): sequencing the most valuable type-strain genomes for metagenomic binning, comparative biology and taxonomic classification.</title>
        <authorList>
            <person name="Goeker M."/>
        </authorList>
    </citation>
    <scope>NUCLEOTIDE SEQUENCE [LARGE SCALE GENOMIC DNA]</scope>
    <source>
        <strain evidence="5 6">DSM 10617</strain>
    </source>
</reference>
<dbReference type="InterPro" id="IPR036388">
    <property type="entry name" value="WH-like_DNA-bd_sf"/>
</dbReference>
<keyword evidence="1" id="KW-0805">Transcription regulation</keyword>
<dbReference type="GO" id="GO:0045892">
    <property type="term" value="P:negative regulation of DNA-templated transcription"/>
    <property type="evidence" value="ECO:0007669"/>
    <property type="project" value="TreeGrafter"/>
</dbReference>
<dbReference type="InterPro" id="IPR050707">
    <property type="entry name" value="HTH_MetabolicPath_Reg"/>
</dbReference>
<proteinExistence type="predicted"/>
<dbReference type="InterPro" id="IPR029016">
    <property type="entry name" value="GAF-like_dom_sf"/>
</dbReference>
<comment type="caution">
    <text evidence="5">The sequence shown here is derived from an EMBL/GenBank/DDBJ whole genome shotgun (WGS) entry which is preliminary data.</text>
</comment>
<dbReference type="RefSeq" id="WP_130481626.1">
    <property type="nucleotide sequence ID" value="NZ_SGWV01000008.1"/>
</dbReference>
<dbReference type="SMART" id="SM00346">
    <property type="entry name" value="HTH_ICLR"/>
    <property type="match status" value="1"/>
</dbReference>
<dbReference type="EMBL" id="SGWV01000008">
    <property type="protein sequence ID" value="RZS57231.1"/>
    <property type="molecule type" value="Genomic_DNA"/>
</dbReference>
<dbReference type="PANTHER" id="PTHR30136">
    <property type="entry name" value="HELIX-TURN-HELIX TRANSCRIPTIONAL REGULATOR, ICLR FAMILY"/>
    <property type="match status" value="1"/>
</dbReference>
<dbReference type="Gene3D" id="3.30.450.40">
    <property type="match status" value="1"/>
</dbReference>
<dbReference type="AlphaFoldDB" id="A0A4Q7LRT4"/>
<dbReference type="InterPro" id="IPR005471">
    <property type="entry name" value="Tscrpt_reg_IclR_N"/>
</dbReference>
<evidence type="ECO:0000259" key="4">
    <source>
        <dbReference type="PROSITE" id="PS51078"/>
    </source>
</evidence>
<sequence length="254" mass="27923">MDTPIDRKDIIDGLGKGLRVIEAFDDDHPRLTPSEAAALSGLTRTAARRYLLSLVHFGYADGDGKHFWLLPKVLRLGQSYLGAARLPRLVQPFIQRLSQATGETFNFSVLDGHEIVYLARSNSPRVISIGFQPGARVPAHVVTPTMPILATYTDEALAEWIAAHEFTAFGPQTQTDAALFRDAVLSARRLNFWVTEQQLEPGLRGIAVAIKDRKGICRGAIGSTMPMQNEGREAMVARILPLLQECAQALRPVV</sequence>
<evidence type="ECO:0000256" key="2">
    <source>
        <dbReference type="ARBA" id="ARBA00023125"/>
    </source>
</evidence>
<dbReference type="PANTHER" id="PTHR30136:SF34">
    <property type="entry name" value="TRANSCRIPTIONAL REGULATOR"/>
    <property type="match status" value="1"/>
</dbReference>
<dbReference type="Pfam" id="PF01614">
    <property type="entry name" value="IclR_C"/>
    <property type="match status" value="1"/>
</dbReference>
<accession>A0A4Q7LRT4</accession>
<keyword evidence="3" id="KW-0804">Transcription</keyword>
<dbReference type="GO" id="GO:0003677">
    <property type="term" value="F:DNA binding"/>
    <property type="evidence" value="ECO:0007669"/>
    <property type="project" value="UniProtKB-KW"/>
</dbReference>
<organism evidence="5 6">
    <name type="scientific">Sphaerotilus mobilis</name>
    <dbReference type="NCBI Taxonomy" id="47994"/>
    <lineage>
        <taxon>Bacteria</taxon>
        <taxon>Pseudomonadati</taxon>
        <taxon>Pseudomonadota</taxon>
        <taxon>Betaproteobacteria</taxon>
        <taxon>Burkholderiales</taxon>
        <taxon>Sphaerotilaceae</taxon>
        <taxon>Sphaerotilus</taxon>
    </lineage>
</organism>
<evidence type="ECO:0000256" key="1">
    <source>
        <dbReference type="ARBA" id="ARBA00023015"/>
    </source>
</evidence>
<dbReference type="Proteomes" id="UP000293433">
    <property type="component" value="Unassembled WGS sequence"/>
</dbReference>
<gene>
    <name evidence="5" type="ORF">EV685_1799</name>
</gene>
<dbReference type="GO" id="GO:0003700">
    <property type="term" value="F:DNA-binding transcription factor activity"/>
    <property type="evidence" value="ECO:0007669"/>
    <property type="project" value="TreeGrafter"/>
</dbReference>
<dbReference type="SUPFAM" id="SSF46785">
    <property type="entry name" value="Winged helix' DNA-binding domain"/>
    <property type="match status" value="1"/>
</dbReference>
<evidence type="ECO:0000313" key="6">
    <source>
        <dbReference type="Proteomes" id="UP000293433"/>
    </source>
</evidence>
<dbReference type="Pfam" id="PF09339">
    <property type="entry name" value="HTH_IclR"/>
    <property type="match status" value="1"/>
</dbReference>
<name>A0A4Q7LRT4_9BURK</name>
<protein>
    <submittedName>
        <fullName evidence="5">IclR family transcriptional regulator</fullName>
    </submittedName>
</protein>